<evidence type="ECO:0000313" key="1">
    <source>
        <dbReference type="EMBL" id="OMO69698.1"/>
    </source>
</evidence>
<proteinExistence type="predicted"/>
<accession>A0A1R3HHE4</accession>
<sequence length="74" mass="8749">MVKKDEIDFEVNKMENENKIERRRTLVKANTHLAGFEEGKLARIYQGSAYKTLCYAKSWIDERIIKKRMNLEVG</sequence>
<dbReference type="Proteomes" id="UP000187203">
    <property type="component" value="Unassembled WGS sequence"/>
</dbReference>
<dbReference type="EMBL" id="AWUE01020173">
    <property type="protein sequence ID" value="OMO69698.1"/>
    <property type="molecule type" value="Genomic_DNA"/>
</dbReference>
<organism evidence="1 2">
    <name type="scientific">Corchorus olitorius</name>
    <dbReference type="NCBI Taxonomy" id="93759"/>
    <lineage>
        <taxon>Eukaryota</taxon>
        <taxon>Viridiplantae</taxon>
        <taxon>Streptophyta</taxon>
        <taxon>Embryophyta</taxon>
        <taxon>Tracheophyta</taxon>
        <taxon>Spermatophyta</taxon>
        <taxon>Magnoliopsida</taxon>
        <taxon>eudicotyledons</taxon>
        <taxon>Gunneridae</taxon>
        <taxon>Pentapetalae</taxon>
        <taxon>rosids</taxon>
        <taxon>malvids</taxon>
        <taxon>Malvales</taxon>
        <taxon>Malvaceae</taxon>
        <taxon>Grewioideae</taxon>
        <taxon>Apeibeae</taxon>
        <taxon>Corchorus</taxon>
    </lineage>
</organism>
<gene>
    <name evidence="1" type="ORF">COLO4_28961</name>
</gene>
<protein>
    <submittedName>
        <fullName evidence="1">Leucine-rich repeat-containing protein</fullName>
    </submittedName>
</protein>
<evidence type="ECO:0000313" key="2">
    <source>
        <dbReference type="Proteomes" id="UP000187203"/>
    </source>
</evidence>
<comment type="caution">
    <text evidence="1">The sequence shown here is derived from an EMBL/GenBank/DDBJ whole genome shotgun (WGS) entry which is preliminary data.</text>
</comment>
<keyword evidence="2" id="KW-1185">Reference proteome</keyword>
<reference evidence="2" key="1">
    <citation type="submission" date="2013-09" db="EMBL/GenBank/DDBJ databases">
        <title>Corchorus olitorius genome sequencing.</title>
        <authorList>
            <person name="Alam M."/>
            <person name="Haque M.S."/>
            <person name="Islam M.S."/>
            <person name="Emdad E.M."/>
            <person name="Islam M.M."/>
            <person name="Ahmed B."/>
            <person name="Halim A."/>
            <person name="Hossen Q.M.M."/>
            <person name="Hossain M.Z."/>
            <person name="Ahmed R."/>
            <person name="Khan M.M."/>
            <person name="Islam R."/>
            <person name="Rashid M.M."/>
            <person name="Khan S.A."/>
            <person name="Rahman M.S."/>
            <person name="Alam M."/>
            <person name="Yahiya A.S."/>
            <person name="Khan M.S."/>
            <person name="Azam M.S."/>
            <person name="Haque T."/>
            <person name="Lashkar M.Z.H."/>
            <person name="Akhand A.I."/>
            <person name="Morshed G."/>
            <person name="Roy S."/>
            <person name="Uddin K.S."/>
            <person name="Rabeya T."/>
            <person name="Hossain A.S."/>
            <person name="Chowdhury A."/>
            <person name="Snigdha A.R."/>
            <person name="Mortoza M.S."/>
            <person name="Matin S.A."/>
            <person name="Hoque S.M.E."/>
            <person name="Islam M.K."/>
            <person name="Roy D.K."/>
            <person name="Haider R."/>
            <person name="Moosa M.M."/>
            <person name="Elias S.M."/>
            <person name="Hasan A.M."/>
            <person name="Jahan S."/>
            <person name="Shafiuddin M."/>
            <person name="Mahmood N."/>
            <person name="Shommy N.S."/>
        </authorList>
    </citation>
    <scope>NUCLEOTIDE SEQUENCE [LARGE SCALE GENOMIC DNA]</scope>
    <source>
        <strain evidence="2">cv. O-4</strain>
    </source>
</reference>
<dbReference type="AlphaFoldDB" id="A0A1R3HHE4"/>
<name>A0A1R3HHE4_9ROSI</name>